<comment type="caution">
    <text evidence="3">The sequence shown here is derived from an EMBL/GenBank/DDBJ whole genome shotgun (WGS) entry which is preliminary data.</text>
</comment>
<feature type="transmembrane region" description="Helical" evidence="2">
    <location>
        <begin position="157"/>
        <end position="175"/>
    </location>
</feature>
<reference evidence="3 4" key="1">
    <citation type="journal article" date="2018" name="Mol. Plant">
        <title>The genome of Artemisia annua provides insight into the evolution of Asteraceae family and artemisinin biosynthesis.</title>
        <authorList>
            <person name="Shen Q."/>
            <person name="Zhang L."/>
            <person name="Liao Z."/>
            <person name="Wang S."/>
            <person name="Yan T."/>
            <person name="Shi P."/>
            <person name="Liu M."/>
            <person name="Fu X."/>
            <person name="Pan Q."/>
            <person name="Wang Y."/>
            <person name="Lv Z."/>
            <person name="Lu X."/>
            <person name="Zhang F."/>
            <person name="Jiang W."/>
            <person name="Ma Y."/>
            <person name="Chen M."/>
            <person name="Hao X."/>
            <person name="Li L."/>
            <person name="Tang Y."/>
            <person name="Lv G."/>
            <person name="Zhou Y."/>
            <person name="Sun X."/>
            <person name="Brodelius P.E."/>
            <person name="Rose J.K.C."/>
            <person name="Tang K."/>
        </authorList>
    </citation>
    <scope>NUCLEOTIDE SEQUENCE [LARGE SCALE GENOMIC DNA]</scope>
    <source>
        <strain evidence="4">cv. Huhao1</strain>
        <tissue evidence="3">Leaf</tissue>
    </source>
</reference>
<name>A0A2U1LMU3_ARTAN</name>
<dbReference type="EMBL" id="PKPP01008583">
    <property type="protein sequence ID" value="PWA50317.1"/>
    <property type="molecule type" value="Genomic_DNA"/>
</dbReference>
<proteinExistence type="predicted"/>
<evidence type="ECO:0000256" key="2">
    <source>
        <dbReference type="SAM" id="Phobius"/>
    </source>
</evidence>
<keyword evidence="2" id="KW-0812">Transmembrane</keyword>
<dbReference type="PANTHER" id="PTHR31286">
    <property type="entry name" value="GLYCINE-RICH CELL WALL STRUCTURAL PROTEIN 1.8-LIKE"/>
    <property type="match status" value="1"/>
</dbReference>
<keyword evidence="2" id="KW-1133">Transmembrane helix</keyword>
<accession>A0A2U1LMU3</accession>
<organism evidence="3 4">
    <name type="scientific">Artemisia annua</name>
    <name type="common">Sweet wormwood</name>
    <dbReference type="NCBI Taxonomy" id="35608"/>
    <lineage>
        <taxon>Eukaryota</taxon>
        <taxon>Viridiplantae</taxon>
        <taxon>Streptophyta</taxon>
        <taxon>Embryophyta</taxon>
        <taxon>Tracheophyta</taxon>
        <taxon>Spermatophyta</taxon>
        <taxon>Magnoliopsida</taxon>
        <taxon>eudicotyledons</taxon>
        <taxon>Gunneridae</taxon>
        <taxon>Pentapetalae</taxon>
        <taxon>asterids</taxon>
        <taxon>campanulids</taxon>
        <taxon>Asterales</taxon>
        <taxon>Asteraceae</taxon>
        <taxon>Asteroideae</taxon>
        <taxon>Anthemideae</taxon>
        <taxon>Artemisiinae</taxon>
        <taxon>Artemisia</taxon>
    </lineage>
</organism>
<dbReference type="PANTHER" id="PTHR31286:SF99">
    <property type="entry name" value="DUF4283 DOMAIN-CONTAINING PROTEIN"/>
    <property type="match status" value="1"/>
</dbReference>
<dbReference type="AlphaFoldDB" id="A0A2U1LMU3"/>
<dbReference type="InterPro" id="IPR040256">
    <property type="entry name" value="At4g02000-like"/>
</dbReference>
<evidence type="ECO:0000313" key="3">
    <source>
        <dbReference type="EMBL" id="PWA50317.1"/>
    </source>
</evidence>
<feature type="compositionally biased region" description="Basic residues" evidence="1">
    <location>
        <begin position="27"/>
        <end position="37"/>
    </location>
</feature>
<protein>
    <submittedName>
        <fullName evidence="3">Zinc knuckle CX2CX4HX4C</fullName>
    </submittedName>
</protein>
<sequence>MDPPPKLSDEFIQPKKSNKSFVSNKSRNIKKNLKKNSSKGTGRAKSVGDLDDASEGMDSMEGVENGIEDTSEDPLNSKGVSQMNSVGNVSGGMVDSEGSFDVVNGSKVADVGKKEACSTTKVSNGKNSNVNVSNIDVEMPVPVHLNPVLNPDLGVKGLIMIMLGMLVLVGLWIIVEELILAFSLVRKFGHANDDSAKAATTSTYTRNTLSFASALQGMVDNGSNKLRLIASRIGTPILMDRITTSMCENAFGRATFARVLVEVDAAKRLPGCIEVCYKSLGRSMSLGVEYAWSPPVCSHCKGFGHSFEACTKRELTEVEVAKMNEINAQNAQKTNSEMNANDTWRIVSYKKVVNNGIANVSMVEEHEVGNSVEGGNVPSNNIDVLKNKILDLERKIMEGNRSIGSTANRKAKEMVAERIMKTRQAGNVAHPGLFDEMYRAELDRIKGLTSFK</sequence>
<gene>
    <name evidence="3" type="ORF">CTI12_AA471480</name>
</gene>
<evidence type="ECO:0000256" key="1">
    <source>
        <dbReference type="SAM" id="MobiDB-lite"/>
    </source>
</evidence>
<feature type="region of interest" description="Disordered" evidence="1">
    <location>
        <begin position="1"/>
        <end position="79"/>
    </location>
</feature>
<keyword evidence="4" id="KW-1185">Reference proteome</keyword>
<dbReference type="Proteomes" id="UP000245207">
    <property type="component" value="Unassembled WGS sequence"/>
</dbReference>
<evidence type="ECO:0000313" key="4">
    <source>
        <dbReference type="Proteomes" id="UP000245207"/>
    </source>
</evidence>
<keyword evidence="2" id="KW-0472">Membrane</keyword>
<dbReference type="OrthoDB" id="1750606at2759"/>